<gene>
    <name evidence="1" type="ORF">SHERM_24398</name>
</gene>
<dbReference type="PANTHER" id="PTHR33070">
    <property type="entry name" value="OS06G0725500 PROTEIN"/>
    <property type="match status" value="1"/>
</dbReference>
<organism evidence="1 2">
    <name type="scientific">Striga hermonthica</name>
    <name type="common">Purple witchweed</name>
    <name type="synonym">Buchnera hermonthica</name>
    <dbReference type="NCBI Taxonomy" id="68872"/>
    <lineage>
        <taxon>Eukaryota</taxon>
        <taxon>Viridiplantae</taxon>
        <taxon>Streptophyta</taxon>
        <taxon>Embryophyta</taxon>
        <taxon>Tracheophyta</taxon>
        <taxon>Spermatophyta</taxon>
        <taxon>Magnoliopsida</taxon>
        <taxon>eudicotyledons</taxon>
        <taxon>Gunneridae</taxon>
        <taxon>Pentapetalae</taxon>
        <taxon>asterids</taxon>
        <taxon>lamiids</taxon>
        <taxon>Lamiales</taxon>
        <taxon>Orobanchaceae</taxon>
        <taxon>Buchnereae</taxon>
        <taxon>Striga</taxon>
    </lineage>
</organism>
<keyword evidence="2" id="KW-1185">Reference proteome</keyword>
<dbReference type="EMBL" id="CACSLK010027752">
    <property type="protein sequence ID" value="CAA0828703.1"/>
    <property type="molecule type" value="Genomic_DNA"/>
</dbReference>
<dbReference type="Proteomes" id="UP001153555">
    <property type="component" value="Unassembled WGS sequence"/>
</dbReference>
<evidence type="ECO:0008006" key="3">
    <source>
        <dbReference type="Google" id="ProtNLM"/>
    </source>
</evidence>
<comment type="caution">
    <text evidence="1">The sequence shown here is derived from an EMBL/GenBank/DDBJ whole genome shotgun (WGS) entry which is preliminary data.</text>
</comment>
<dbReference type="OrthoDB" id="1701699at2759"/>
<protein>
    <recommendedName>
        <fullName evidence="3">DUF241 domain protein</fullName>
    </recommendedName>
</protein>
<dbReference type="Pfam" id="PF03087">
    <property type="entry name" value="BPS1"/>
    <property type="match status" value="1"/>
</dbReference>
<evidence type="ECO:0000313" key="2">
    <source>
        <dbReference type="Proteomes" id="UP001153555"/>
    </source>
</evidence>
<evidence type="ECO:0000313" key="1">
    <source>
        <dbReference type="EMBL" id="CAA0828703.1"/>
    </source>
</evidence>
<sequence>MKSIVRSQTRSSSMPSRSYPLTIRPEFDLYLHTLNYENEPTSSSSSSSLLSMAKKLHNLEGIYDCVDNLLLLPHTQQFFTRGRREKWFDEILDGYLGLVDTCATAKDFISQSKDYNSNLISVLRRKRVSQDLSEFISSRKTIKKQIQKSLRNIGSYKKNSFVLSGDKDHETIAIIRMFKEIERTTFELFEALLSSVSGETSSSRPSKWSLVSKLMWSRKVSCHEHKSSMLEFGDLDASLSKFVSKCETGSKIEELQQQLREMDLIIRVIEERLECLFKRLIKSRVSLLNMQSQL</sequence>
<dbReference type="AlphaFoldDB" id="A0A9N7N7Z2"/>
<name>A0A9N7N7Z2_STRHE</name>
<dbReference type="GO" id="GO:0048364">
    <property type="term" value="P:root development"/>
    <property type="evidence" value="ECO:0007669"/>
    <property type="project" value="InterPro"/>
</dbReference>
<reference evidence="1" key="1">
    <citation type="submission" date="2019-12" db="EMBL/GenBank/DDBJ databases">
        <authorList>
            <person name="Scholes J."/>
        </authorList>
    </citation>
    <scope>NUCLEOTIDE SEQUENCE</scope>
</reference>
<proteinExistence type="predicted"/>
<accession>A0A9N7N7Z2</accession>
<dbReference type="GO" id="GO:0048367">
    <property type="term" value="P:shoot system development"/>
    <property type="evidence" value="ECO:0007669"/>
    <property type="project" value="InterPro"/>
</dbReference>
<dbReference type="PANTHER" id="PTHR33070:SF129">
    <property type="entry name" value="DUF241 DOMAIN PROTEIN"/>
    <property type="match status" value="1"/>
</dbReference>
<dbReference type="InterPro" id="IPR004320">
    <property type="entry name" value="BPS1_pln"/>
</dbReference>